<dbReference type="InterPro" id="IPR013766">
    <property type="entry name" value="Thioredoxin_domain"/>
</dbReference>
<sequence>MAGKTFEQLISESSVPVFVDFYADWCAPCCSLAPSVKRLAEEFSG</sequence>
<dbReference type="InterPro" id="IPR017937">
    <property type="entry name" value="Thioredoxin_CS"/>
</dbReference>
<name>A0A5C4RZC2_PROVB</name>
<dbReference type="PROSITE" id="PS00194">
    <property type="entry name" value="THIOREDOXIN_1"/>
    <property type="match status" value="1"/>
</dbReference>
<comment type="caution">
    <text evidence="3">The sequence shown here is derived from an EMBL/GenBank/DDBJ whole genome shotgun (WGS) entry which is preliminary data.</text>
</comment>
<dbReference type="SUPFAM" id="SSF52833">
    <property type="entry name" value="Thioredoxin-like"/>
    <property type="match status" value="1"/>
</dbReference>
<dbReference type="EMBL" id="VDCI01000009">
    <property type="protein sequence ID" value="TNJ36047.1"/>
    <property type="molecule type" value="Genomic_DNA"/>
</dbReference>
<evidence type="ECO:0000313" key="4">
    <source>
        <dbReference type="Proteomes" id="UP000309544"/>
    </source>
</evidence>
<organism evidence="3 4">
    <name type="scientific">Prosthecochloris vibrioformis</name>
    <name type="common">Chlorobium vibrioforme</name>
    <dbReference type="NCBI Taxonomy" id="1098"/>
    <lineage>
        <taxon>Bacteria</taxon>
        <taxon>Pseudomonadati</taxon>
        <taxon>Chlorobiota</taxon>
        <taxon>Chlorobiia</taxon>
        <taxon>Chlorobiales</taxon>
        <taxon>Chlorobiaceae</taxon>
        <taxon>Prosthecochloris</taxon>
    </lineage>
</organism>
<keyword evidence="1" id="KW-0676">Redox-active center</keyword>
<evidence type="ECO:0000313" key="3">
    <source>
        <dbReference type="EMBL" id="TNJ36047.1"/>
    </source>
</evidence>
<dbReference type="Proteomes" id="UP000309544">
    <property type="component" value="Unassembled WGS sequence"/>
</dbReference>
<dbReference type="Gene3D" id="3.40.30.10">
    <property type="entry name" value="Glutaredoxin"/>
    <property type="match status" value="1"/>
</dbReference>
<dbReference type="InterPro" id="IPR036249">
    <property type="entry name" value="Thioredoxin-like_sf"/>
</dbReference>
<feature type="domain" description="Thioredoxin" evidence="2">
    <location>
        <begin position="3"/>
        <end position="44"/>
    </location>
</feature>
<protein>
    <submittedName>
        <fullName evidence="3">Thioredoxin</fullName>
    </submittedName>
</protein>
<dbReference type="CDD" id="cd02947">
    <property type="entry name" value="TRX_family"/>
    <property type="match status" value="1"/>
</dbReference>
<keyword evidence="4" id="KW-1185">Reference proteome</keyword>
<feature type="non-terminal residue" evidence="3">
    <location>
        <position position="45"/>
    </location>
</feature>
<evidence type="ECO:0000256" key="1">
    <source>
        <dbReference type="ARBA" id="ARBA00023284"/>
    </source>
</evidence>
<dbReference type="Pfam" id="PF00085">
    <property type="entry name" value="Thioredoxin"/>
    <property type="match status" value="1"/>
</dbReference>
<evidence type="ECO:0000259" key="2">
    <source>
        <dbReference type="Pfam" id="PF00085"/>
    </source>
</evidence>
<dbReference type="AlphaFoldDB" id="A0A5C4RZC2"/>
<reference evidence="3 4" key="1">
    <citation type="submission" date="2019-05" db="EMBL/GenBank/DDBJ databases">
        <title>Draft Whole-Genome sequence of the green sulfur bacterium Prosthecochloris vibrioformis DSM 260.</title>
        <authorList>
            <person name="Meyer T.E."/>
            <person name="Kyndt J.A."/>
        </authorList>
    </citation>
    <scope>NUCLEOTIDE SEQUENCE [LARGE SCALE GENOMIC DNA]</scope>
    <source>
        <strain evidence="3 4">DSM 260</strain>
    </source>
</reference>
<proteinExistence type="predicted"/>
<gene>
    <name evidence="3" type="ORF">FGF68_08925</name>
</gene>
<accession>A0A5C4RZC2</accession>